<proteinExistence type="predicted"/>
<protein>
    <submittedName>
        <fullName evidence="2">Uncharacterized protein</fullName>
    </submittedName>
</protein>
<comment type="caution">
    <text evidence="2">The sequence shown here is derived from an EMBL/GenBank/DDBJ whole genome shotgun (WGS) entry which is preliminary data.</text>
</comment>
<name>A0A4R1RME4_HYDET</name>
<evidence type="ECO:0000313" key="2">
    <source>
        <dbReference type="EMBL" id="TCL67438.1"/>
    </source>
</evidence>
<gene>
    <name evidence="2" type="ORF">EDC14_1014128</name>
</gene>
<sequence>MRKANGAVASFAATAALNRAMVAHPRAMVAHPRAMVAHPRAMVAHPRAMVGQWSRTPGQWSRTPGQWSRTPGQWSRTPGQWSRTPGQWSRRTPPECGVRRDRTGDWIGCNTVSRQAVSSPQRLRMLRSSLAKSRRSNNNPKTIRINITAMTRFISFNSRPIINSCPRPVLT</sequence>
<accession>A0A4R1RME4</accession>
<dbReference type="Proteomes" id="UP000295008">
    <property type="component" value="Unassembled WGS sequence"/>
</dbReference>
<keyword evidence="3" id="KW-1185">Reference proteome</keyword>
<reference evidence="2 3" key="1">
    <citation type="submission" date="2019-03" db="EMBL/GenBank/DDBJ databases">
        <title>Genomic Encyclopedia of Type Strains, Phase IV (KMG-IV): sequencing the most valuable type-strain genomes for metagenomic binning, comparative biology and taxonomic classification.</title>
        <authorList>
            <person name="Goeker M."/>
        </authorList>
    </citation>
    <scope>NUCLEOTIDE SEQUENCE [LARGE SCALE GENOMIC DNA]</scope>
    <source>
        <strain evidence="2 3">LX-B</strain>
    </source>
</reference>
<dbReference type="AlphaFoldDB" id="A0A4R1RME4"/>
<feature type="compositionally biased region" description="Polar residues" evidence="1">
    <location>
        <begin position="54"/>
        <end position="90"/>
    </location>
</feature>
<evidence type="ECO:0000313" key="3">
    <source>
        <dbReference type="Proteomes" id="UP000295008"/>
    </source>
</evidence>
<feature type="region of interest" description="Disordered" evidence="1">
    <location>
        <begin position="54"/>
        <end position="95"/>
    </location>
</feature>
<organism evidence="2 3">
    <name type="scientific">Hydrogenispora ethanolica</name>
    <dbReference type="NCBI Taxonomy" id="1082276"/>
    <lineage>
        <taxon>Bacteria</taxon>
        <taxon>Bacillati</taxon>
        <taxon>Bacillota</taxon>
        <taxon>Hydrogenispora</taxon>
    </lineage>
</organism>
<dbReference type="EMBL" id="SLUN01000014">
    <property type="protein sequence ID" value="TCL67438.1"/>
    <property type="molecule type" value="Genomic_DNA"/>
</dbReference>
<evidence type="ECO:0000256" key="1">
    <source>
        <dbReference type="SAM" id="MobiDB-lite"/>
    </source>
</evidence>